<dbReference type="AlphaFoldDB" id="A0A9Q3F3A2"/>
<proteinExistence type="predicted"/>
<reference evidence="1" key="1">
    <citation type="submission" date="2021-03" db="EMBL/GenBank/DDBJ databases">
        <title>Draft genome sequence of rust myrtle Austropuccinia psidii MF-1, a brazilian biotype.</title>
        <authorList>
            <person name="Quecine M.C."/>
            <person name="Pachon D.M.R."/>
            <person name="Bonatelli M.L."/>
            <person name="Correr F.H."/>
            <person name="Franceschini L.M."/>
            <person name="Leite T.F."/>
            <person name="Margarido G.R.A."/>
            <person name="Almeida C.A."/>
            <person name="Ferrarezi J.A."/>
            <person name="Labate C.A."/>
        </authorList>
    </citation>
    <scope>NUCLEOTIDE SEQUENCE</scope>
    <source>
        <strain evidence="1">MF-1</strain>
    </source>
</reference>
<dbReference type="Proteomes" id="UP000765509">
    <property type="component" value="Unassembled WGS sequence"/>
</dbReference>
<sequence length="97" mass="10784">MIVLPSFPRFECDILVIVDPKGEDQILGFAFLNQFHSSIDWRQGLITYNLGYKDSSDSLIPLSNKFSTSTNCESLVGDSRTPSFPTSVHITSINSPE</sequence>
<organism evidence="1 2">
    <name type="scientific">Austropuccinia psidii MF-1</name>
    <dbReference type="NCBI Taxonomy" id="1389203"/>
    <lineage>
        <taxon>Eukaryota</taxon>
        <taxon>Fungi</taxon>
        <taxon>Dikarya</taxon>
        <taxon>Basidiomycota</taxon>
        <taxon>Pucciniomycotina</taxon>
        <taxon>Pucciniomycetes</taxon>
        <taxon>Pucciniales</taxon>
        <taxon>Sphaerophragmiaceae</taxon>
        <taxon>Austropuccinia</taxon>
    </lineage>
</organism>
<comment type="caution">
    <text evidence="1">The sequence shown here is derived from an EMBL/GenBank/DDBJ whole genome shotgun (WGS) entry which is preliminary data.</text>
</comment>
<evidence type="ECO:0000313" key="1">
    <source>
        <dbReference type="EMBL" id="MBW0532878.1"/>
    </source>
</evidence>
<keyword evidence="2" id="KW-1185">Reference proteome</keyword>
<name>A0A9Q3F3A2_9BASI</name>
<evidence type="ECO:0000313" key="2">
    <source>
        <dbReference type="Proteomes" id="UP000765509"/>
    </source>
</evidence>
<dbReference type="OrthoDB" id="2684341at2759"/>
<accession>A0A9Q3F3A2</accession>
<dbReference type="EMBL" id="AVOT02038092">
    <property type="protein sequence ID" value="MBW0532878.1"/>
    <property type="molecule type" value="Genomic_DNA"/>
</dbReference>
<gene>
    <name evidence="1" type="ORF">O181_072593</name>
</gene>
<protein>
    <submittedName>
        <fullName evidence="1">Uncharacterized protein</fullName>
    </submittedName>
</protein>